<sequence length="100" mass="11703">MENSDKRDFKVNERDNQFELHTAGQYAFLEYIRKDDKIYLTHTEAPAELRGIGVAADLVKRSLEYSRNNKLTVVPSCSYVARYIEKHPEWNDVLSDGYQM</sequence>
<dbReference type="EMBL" id="NOXV01000298">
    <property type="protein sequence ID" value="OYQ33911.1"/>
    <property type="molecule type" value="Genomic_DNA"/>
</dbReference>
<dbReference type="RefSeq" id="WP_094416090.1">
    <property type="nucleotide sequence ID" value="NZ_NOXV01000298.1"/>
</dbReference>
<dbReference type="GO" id="GO:0016740">
    <property type="term" value="F:transferase activity"/>
    <property type="evidence" value="ECO:0007669"/>
    <property type="project" value="UniProtKB-KW"/>
</dbReference>
<keyword evidence="2" id="KW-0808">Transferase</keyword>
<dbReference type="InterPro" id="IPR045057">
    <property type="entry name" value="Gcn5-rel_NAT"/>
</dbReference>
<accession>A0A255YXL2</accession>
<dbReference type="OrthoDB" id="1120671at2"/>
<comment type="caution">
    <text evidence="2">The sequence shown here is derived from an EMBL/GenBank/DDBJ whole genome shotgun (WGS) entry which is preliminary data.</text>
</comment>
<dbReference type="InterPro" id="IPR016181">
    <property type="entry name" value="Acyl_CoA_acyltransferase"/>
</dbReference>
<protein>
    <submittedName>
        <fullName evidence="2">N-acetyltransferase</fullName>
    </submittedName>
</protein>
<evidence type="ECO:0000313" key="2">
    <source>
        <dbReference type="EMBL" id="OYQ33911.1"/>
    </source>
</evidence>
<proteinExistence type="predicted"/>
<dbReference type="SUPFAM" id="SSF55729">
    <property type="entry name" value="Acyl-CoA N-acyltransferases (Nat)"/>
    <property type="match status" value="1"/>
</dbReference>
<evidence type="ECO:0000313" key="3">
    <source>
        <dbReference type="Proteomes" id="UP000216605"/>
    </source>
</evidence>
<feature type="domain" description="N-acetyltransferase" evidence="1">
    <location>
        <begin position="10"/>
        <end position="95"/>
    </location>
</feature>
<organism evidence="2 3">
    <name type="scientific">Flavobacterium cyanobacteriorum</name>
    <dbReference type="NCBI Taxonomy" id="2022802"/>
    <lineage>
        <taxon>Bacteria</taxon>
        <taxon>Pseudomonadati</taxon>
        <taxon>Bacteroidota</taxon>
        <taxon>Flavobacteriia</taxon>
        <taxon>Flavobacteriales</taxon>
        <taxon>Flavobacteriaceae</taxon>
        <taxon>Flavobacterium</taxon>
    </lineage>
</organism>
<evidence type="ECO:0000259" key="1">
    <source>
        <dbReference type="PROSITE" id="PS51729"/>
    </source>
</evidence>
<name>A0A255YXL2_9FLAO</name>
<dbReference type="PROSITE" id="PS51729">
    <property type="entry name" value="GNAT_YJDJ"/>
    <property type="match status" value="1"/>
</dbReference>
<gene>
    <name evidence="2" type="ORF">CHU92_12545</name>
</gene>
<dbReference type="InterPro" id="IPR031165">
    <property type="entry name" value="GNAT_YJDJ"/>
</dbReference>
<dbReference type="Pfam" id="PF14542">
    <property type="entry name" value="Acetyltransf_CG"/>
    <property type="match status" value="1"/>
</dbReference>
<dbReference type="Proteomes" id="UP000216605">
    <property type="component" value="Unassembled WGS sequence"/>
</dbReference>
<dbReference type="Gene3D" id="3.40.630.30">
    <property type="match status" value="1"/>
</dbReference>
<reference evidence="2 3" key="1">
    <citation type="submission" date="2017-07" db="EMBL/GenBank/DDBJ databases">
        <title>Flavobacterium cyanobacteriorum sp. nov., isolated from cyanobacterial aggregates in a eutrophic lake.</title>
        <authorList>
            <person name="Cai H."/>
        </authorList>
    </citation>
    <scope>NUCLEOTIDE SEQUENCE [LARGE SCALE GENOMIC DNA]</scope>
    <source>
        <strain evidence="2 3">TH021</strain>
    </source>
</reference>
<dbReference type="AlphaFoldDB" id="A0A255YXL2"/>
<dbReference type="PANTHER" id="PTHR31435">
    <property type="entry name" value="PROTEIN NATD1"/>
    <property type="match status" value="1"/>
</dbReference>
<keyword evidence="3" id="KW-1185">Reference proteome</keyword>
<dbReference type="PANTHER" id="PTHR31435:SF9">
    <property type="entry name" value="PROTEIN NATD1"/>
    <property type="match status" value="1"/>
</dbReference>